<evidence type="ECO:0000256" key="4">
    <source>
        <dbReference type="ARBA" id="ARBA00022792"/>
    </source>
</evidence>
<dbReference type="OrthoDB" id="5576752at2759"/>
<evidence type="ECO:0000256" key="8">
    <source>
        <dbReference type="ARBA" id="ARBA00023186"/>
    </source>
</evidence>
<feature type="transmembrane region" description="Helical" evidence="10">
    <location>
        <begin position="6"/>
        <end position="28"/>
    </location>
</feature>
<dbReference type="InterPro" id="IPR012420">
    <property type="entry name" value="Cbp4"/>
</dbReference>
<comment type="subcellular location">
    <subcellularLocation>
        <location evidence="1 10">Mitochondrion inner membrane</location>
        <topology evidence="1 10">Single-pass membrane protein</topology>
    </subcellularLocation>
</comment>
<dbReference type="AlphaFoldDB" id="A0A0C3FM24"/>
<dbReference type="STRING" id="765440.A0A0C3FM24"/>
<organism evidence="12 13">
    <name type="scientific">Piloderma croceum (strain F 1598)</name>
    <dbReference type="NCBI Taxonomy" id="765440"/>
    <lineage>
        <taxon>Eukaryota</taxon>
        <taxon>Fungi</taxon>
        <taxon>Dikarya</taxon>
        <taxon>Basidiomycota</taxon>
        <taxon>Agaricomycotina</taxon>
        <taxon>Agaricomycetes</taxon>
        <taxon>Agaricomycetidae</taxon>
        <taxon>Atheliales</taxon>
        <taxon>Atheliaceae</taxon>
        <taxon>Piloderma</taxon>
    </lineage>
</organism>
<dbReference type="Proteomes" id="UP000054166">
    <property type="component" value="Unassembled WGS sequence"/>
</dbReference>
<evidence type="ECO:0000256" key="9">
    <source>
        <dbReference type="ARBA" id="ARBA00025413"/>
    </source>
</evidence>
<protein>
    <recommendedName>
        <fullName evidence="10">Cytochrome b mRNA-processing protein 4</fullName>
    </recommendedName>
</protein>
<dbReference type="PANTHER" id="PTHR28202:SF1">
    <property type="entry name" value="ASSEMBLY FACTOR CBP4"/>
    <property type="match status" value="1"/>
</dbReference>
<keyword evidence="3 10" id="KW-0812">Transmembrane</keyword>
<keyword evidence="4 10" id="KW-0999">Mitochondrion inner membrane</keyword>
<keyword evidence="13" id="KW-1185">Reference proteome</keyword>
<dbReference type="HOGENOM" id="CLU_180253_0_0_1"/>
<dbReference type="PANTHER" id="PTHR28202">
    <property type="entry name" value="ASSEMBLY FACTOR CBP4"/>
    <property type="match status" value="1"/>
</dbReference>
<keyword evidence="5 10" id="KW-1133">Transmembrane helix</keyword>
<dbReference type="EMBL" id="KN833002">
    <property type="protein sequence ID" value="KIM80829.1"/>
    <property type="molecule type" value="Genomic_DNA"/>
</dbReference>
<dbReference type="GO" id="GO:0034551">
    <property type="term" value="P:mitochondrial respiratory chain complex III assembly"/>
    <property type="evidence" value="ECO:0007669"/>
    <property type="project" value="TreeGrafter"/>
</dbReference>
<evidence type="ECO:0000256" key="2">
    <source>
        <dbReference type="ARBA" id="ARBA00006780"/>
    </source>
</evidence>
<keyword evidence="7 10" id="KW-0472">Membrane</keyword>
<gene>
    <name evidence="12" type="ORF">PILCRDRAFT_822108</name>
</gene>
<name>A0A0C3FM24_PILCF</name>
<evidence type="ECO:0000256" key="11">
    <source>
        <dbReference type="SAM" id="MobiDB-lite"/>
    </source>
</evidence>
<evidence type="ECO:0000256" key="7">
    <source>
        <dbReference type="ARBA" id="ARBA00023136"/>
    </source>
</evidence>
<evidence type="ECO:0000256" key="6">
    <source>
        <dbReference type="ARBA" id="ARBA00023128"/>
    </source>
</evidence>
<keyword evidence="6 10" id="KW-0496">Mitochondrion</keyword>
<comment type="function">
    <text evidence="9 10">Essential for the assembly of ubiquinol-cytochrome c reductase. It has a direct effect on the correct occurrence of the Rieske protein, core 4, core 5 and apocytochrome b.</text>
</comment>
<keyword evidence="8 10" id="KW-0143">Chaperone</keyword>
<evidence type="ECO:0000256" key="5">
    <source>
        <dbReference type="ARBA" id="ARBA00022989"/>
    </source>
</evidence>
<dbReference type="Pfam" id="PF07960">
    <property type="entry name" value="CBP4"/>
    <property type="match status" value="1"/>
</dbReference>
<reference evidence="13" key="2">
    <citation type="submission" date="2015-01" db="EMBL/GenBank/DDBJ databases">
        <title>Evolutionary Origins and Diversification of the Mycorrhizal Mutualists.</title>
        <authorList>
            <consortium name="DOE Joint Genome Institute"/>
            <consortium name="Mycorrhizal Genomics Consortium"/>
            <person name="Kohler A."/>
            <person name="Kuo A."/>
            <person name="Nagy L.G."/>
            <person name="Floudas D."/>
            <person name="Copeland A."/>
            <person name="Barry K.W."/>
            <person name="Cichocki N."/>
            <person name="Veneault-Fourrey C."/>
            <person name="LaButti K."/>
            <person name="Lindquist E.A."/>
            <person name="Lipzen A."/>
            <person name="Lundell T."/>
            <person name="Morin E."/>
            <person name="Murat C."/>
            <person name="Riley R."/>
            <person name="Ohm R."/>
            <person name="Sun H."/>
            <person name="Tunlid A."/>
            <person name="Henrissat B."/>
            <person name="Grigoriev I.V."/>
            <person name="Hibbett D.S."/>
            <person name="Martin F."/>
        </authorList>
    </citation>
    <scope>NUCLEOTIDE SEQUENCE [LARGE SCALE GENOMIC DNA]</scope>
    <source>
        <strain evidence="13">F 1598</strain>
    </source>
</reference>
<evidence type="ECO:0000256" key="10">
    <source>
        <dbReference type="RuleBase" id="RU368005"/>
    </source>
</evidence>
<comment type="similarity">
    <text evidence="2 10">Belongs to the CBP4 family.</text>
</comment>
<feature type="region of interest" description="Disordered" evidence="11">
    <location>
        <begin position="47"/>
        <end position="86"/>
    </location>
</feature>
<sequence>MSGFPWLRFTALAAGLMGTGYVLMKVIVPTEEQLYNRMSPDLQRKVDANRASRAAQENAMKAQIRAQLTDPDSEKPVWADPPPRSR</sequence>
<dbReference type="GO" id="GO:0005743">
    <property type="term" value="C:mitochondrial inner membrane"/>
    <property type="evidence" value="ECO:0007669"/>
    <property type="project" value="UniProtKB-SubCell"/>
</dbReference>
<proteinExistence type="inferred from homology"/>
<reference evidence="12 13" key="1">
    <citation type="submission" date="2014-04" db="EMBL/GenBank/DDBJ databases">
        <authorList>
            <consortium name="DOE Joint Genome Institute"/>
            <person name="Kuo A."/>
            <person name="Tarkka M."/>
            <person name="Buscot F."/>
            <person name="Kohler A."/>
            <person name="Nagy L.G."/>
            <person name="Floudas D."/>
            <person name="Copeland A."/>
            <person name="Barry K.W."/>
            <person name="Cichocki N."/>
            <person name="Veneault-Fourrey C."/>
            <person name="LaButti K."/>
            <person name="Lindquist E.A."/>
            <person name="Lipzen A."/>
            <person name="Lundell T."/>
            <person name="Morin E."/>
            <person name="Murat C."/>
            <person name="Sun H."/>
            <person name="Tunlid A."/>
            <person name="Henrissat B."/>
            <person name="Grigoriev I.V."/>
            <person name="Hibbett D.S."/>
            <person name="Martin F."/>
            <person name="Nordberg H.P."/>
            <person name="Cantor M.N."/>
            <person name="Hua S.X."/>
        </authorList>
    </citation>
    <scope>NUCLEOTIDE SEQUENCE [LARGE SCALE GENOMIC DNA]</scope>
    <source>
        <strain evidence="12 13">F 1598</strain>
    </source>
</reference>
<evidence type="ECO:0000313" key="13">
    <source>
        <dbReference type="Proteomes" id="UP000054166"/>
    </source>
</evidence>
<evidence type="ECO:0000256" key="3">
    <source>
        <dbReference type="ARBA" id="ARBA00022692"/>
    </source>
</evidence>
<evidence type="ECO:0000256" key="1">
    <source>
        <dbReference type="ARBA" id="ARBA00004434"/>
    </source>
</evidence>
<evidence type="ECO:0000313" key="12">
    <source>
        <dbReference type="EMBL" id="KIM80829.1"/>
    </source>
</evidence>
<accession>A0A0C3FM24</accession>
<dbReference type="InParanoid" id="A0A0C3FM24"/>